<dbReference type="EMBL" id="JAUIRO010000005">
    <property type="protein sequence ID" value="KAK0713937.1"/>
    <property type="molecule type" value="Genomic_DNA"/>
</dbReference>
<keyword evidence="1" id="KW-0812">Transmembrane</keyword>
<dbReference type="PANTHER" id="PTHR43735:SF11">
    <property type="entry name" value="HYPOTHETICAL OXIDOREDUCTASE (EUROFUNG)"/>
    <property type="match status" value="1"/>
</dbReference>
<dbReference type="GO" id="GO:0005737">
    <property type="term" value="C:cytoplasm"/>
    <property type="evidence" value="ECO:0007669"/>
    <property type="project" value="TreeGrafter"/>
</dbReference>
<dbReference type="GO" id="GO:0004174">
    <property type="term" value="F:electron-transferring-flavoprotein dehydrogenase activity"/>
    <property type="evidence" value="ECO:0007669"/>
    <property type="project" value="TreeGrafter"/>
</dbReference>
<dbReference type="FunFam" id="3.50.50.100:FF:000015">
    <property type="entry name" value="Amid-like NADH oxidoreductase, putative"/>
    <property type="match status" value="1"/>
</dbReference>
<evidence type="ECO:0000256" key="1">
    <source>
        <dbReference type="SAM" id="Phobius"/>
    </source>
</evidence>
<dbReference type="Proteomes" id="UP001172101">
    <property type="component" value="Unassembled WGS sequence"/>
</dbReference>
<dbReference type="PANTHER" id="PTHR43735">
    <property type="entry name" value="APOPTOSIS-INDUCING FACTOR 1"/>
    <property type="match status" value="1"/>
</dbReference>
<organism evidence="3 4">
    <name type="scientific">Lasiosphaeria miniovina</name>
    <dbReference type="NCBI Taxonomy" id="1954250"/>
    <lineage>
        <taxon>Eukaryota</taxon>
        <taxon>Fungi</taxon>
        <taxon>Dikarya</taxon>
        <taxon>Ascomycota</taxon>
        <taxon>Pezizomycotina</taxon>
        <taxon>Sordariomycetes</taxon>
        <taxon>Sordariomycetidae</taxon>
        <taxon>Sordariales</taxon>
        <taxon>Lasiosphaeriaceae</taxon>
        <taxon>Lasiosphaeria</taxon>
    </lineage>
</organism>
<dbReference type="InterPro" id="IPR023753">
    <property type="entry name" value="FAD/NAD-binding_dom"/>
</dbReference>
<dbReference type="GO" id="GO:0050660">
    <property type="term" value="F:flavin adenine dinucleotide binding"/>
    <property type="evidence" value="ECO:0007669"/>
    <property type="project" value="TreeGrafter"/>
</dbReference>
<keyword evidence="1" id="KW-0472">Membrane</keyword>
<dbReference type="PRINTS" id="PR00368">
    <property type="entry name" value="FADPNR"/>
</dbReference>
<dbReference type="Pfam" id="PF07992">
    <property type="entry name" value="Pyr_redox_2"/>
    <property type="match status" value="1"/>
</dbReference>
<dbReference type="InterPro" id="IPR036188">
    <property type="entry name" value="FAD/NAD-bd_sf"/>
</dbReference>
<evidence type="ECO:0000259" key="2">
    <source>
        <dbReference type="Pfam" id="PF07992"/>
    </source>
</evidence>
<evidence type="ECO:0000313" key="4">
    <source>
        <dbReference type="Proteomes" id="UP001172101"/>
    </source>
</evidence>
<sequence length="473" mass="51130">MFLPSSDSYSYFFSLPFHYFLFQVMRRCLLPYFHIPIWSSLTIAATIAAVVLATFAQTIFQKKTPSDKMAAKSLQNVVVVGGSYVGMRAAKELASILPASHRVLLIEPHSHFNHLFVFPRFAIVPNHEHKAFVPYSTVFSSAPDPAHHQVVRARVASLHPNHVTLDREWQGSRDLVFEYLVAATGTRLAAPGSMPSEDKLPSVRYLQSYQQGIAKAQSVVVVGGGAVGVQMACDLKEVYPDKNITLVHSRQQLMPVYHEGLSDLIKARFATLGINLVAGSRAVVPPAGFPNGTGEPFHVSLQGDRSVLADFAILATGQTPNNQFLRGLASPETDSASPLPDTLVNPSNGFIRVRPTLQFRDARFSHLFAVGDIADSGAHKAARPGAVQAAIAAKNIAGLVAGRAPSETIVVAPAGIHLTLGLTRNVIFRNPDTAAGATEPFVNLKDDGQEDMGVEGFWERNGVAVASPKDYHL</sequence>
<keyword evidence="4" id="KW-1185">Reference proteome</keyword>
<dbReference type="PRINTS" id="PR00411">
    <property type="entry name" value="PNDRDTASEI"/>
</dbReference>
<evidence type="ECO:0000313" key="3">
    <source>
        <dbReference type="EMBL" id="KAK0713937.1"/>
    </source>
</evidence>
<protein>
    <recommendedName>
        <fullName evidence="2">FAD/NAD(P)-binding domain-containing protein</fullName>
    </recommendedName>
</protein>
<dbReference type="AlphaFoldDB" id="A0AA40ADJ1"/>
<dbReference type="GeneID" id="85325674"/>
<reference evidence="3" key="1">
    <citation type="submission" date="2023-06" db="EMBL/GenBank/DDBJ databases">
        <title>Genome-scale phylogeny and comparative genomics of the fungal order Sordariales.</title>
        <authorList>
            <consortium name="Lawrence Berkeley National Laboratory"/>
            <person name="Hensen N."/>
            <person name="Bonometti L."/>
            <person name="Westerberg I."/>
            <person name="Brannstrom I.O."/>
            <person name="Guillou S."/>
            <person name="Cros-Aarteil S."/>
            <person name="Calhoun S."/>
            <person name="Haridas S."/>
            <person name="Kuo A."/>
            <person name="Mondo S."/>
            <person name="Pangilinan J."/>
            <person name="Riley R."/>
            <person name="LaButti K."/>
            <person name="Andreopoulos B."/>
            <person name="Lipzen A."/>
            <person name="Chen C."/>
            <person name="Yanf M."/>
            <person name="Daum C."/>
            <person name="Ng V."/>
            <person name="Clum A."/>
            <person name="Steindorff A."/>
            <person name="Ohm R."/>
            <person name="Martin F."/>
            <person name="Silar P."/>
            <person name="Natvig D."/>
            <person name="Lalanne C."/>
            <person name="Gautier V."/>
            <person name="Ament-velasquez S.L."/>
            <person name="Kruys A."/>
            <person name="Hutchinson M.I."/>
            <person name="Powell A.J."/>
            <person name="Barry K."/>
            <person name="Miller A.N."/>
            <person name="Grigoriev I.V."/>
            <person name="Debuchy R."/>
            <person name="Gladieux P."/>
            <person name="Thoren M.H."/>
            <person name="Johannesson H."/>
        </authorList>
    </citation>
    <scope>NUCLEOTIDE SEQUENCE</scope>
    <source>
        <strain evidence="3">SMH2392-1A</strain>
    </source>
</reference>
<proteinExistence type="predicted"/>
<dbReference type="RefSeq" id="XP_060295259.1">
    <property type="nucleotide sequence ID" value="XM_060442404.1"/>
</dbReference>
<feature type="transmembrane region" description="Helical" evidence="1">
    <location>
        <begin position="9"/>
        <end position="25"/>
    </location>
</feature>
<dbReference type="Gene3D" id="3.50.50.100">
    <property type="match status" value="1"/>
</dbReference>
<feature type="transmembrane region" description="Helical" evidence="1">
    <location>
        <begin position="37"/>
        <end position="60"/>
    </location>
</feature>
<name>A0AA40ADJ1_9PEZI</name>
<dbReference type="SUPFAM" id="SSF51905">
    <property type="entry name" value="FAD/NAD(P)-binding domain"/>
    <property type="match status" value="1"/>
</dbReference>
<comment type="caution">
    <text evidence="3">The sequence shown here is derived from an EMBL/GenBank/DDBJ whole genome shotgun (WGS) entry which is preliminary data.</text>
</comment>
<keyword evidence="1" id="KW-1133">Transmembrane helix</keyword>
<accession>A0AA40ADJ1</accession>
<feature type="domain" description="FAD/NAD(P)-binding" evidence="2">
    <location>
        <begin position="76"/>
        <end position="391"/>
    </location>
</feature>
<gene>
    <name evidence="3" type="ORF">B0T26DRAFT_719053</name>
</gene>